<comment type="caution">
    <text evidence="2">The sequence shown here is derived from an EMBL/GenBank/DDBJ whole genome shotgun (WGS) entry which is preliminary data.</text>
</comment>
<feature type="region of interest" description="Disordered" evidence="1">
    <location>
        <begin position="497"/>
        <end position="521"/>
    </location>
</feature>
<evidence type="ECO:0000313" key="3">
    <source>
        <dbReference type="Proteomes" id="UP000823617"/>
    </source>
</evidence>
<name>A0A9D9HJ53_9BACT</name>
<gene>
    <name evidence="2" type="ORF">IAC08_00110</name>
</gene>
<reference evidence="2" key="2">
    <citation type="journal article" date="2021" name="PeerJ">
        <title>Extensive microbial diversity within the chicken gut microbiome revealed by metagenomics and culture.</title>
        <authorList>
            <person name="Gilroy R."/>
            <person name="Ravi A."/>
            <person name="Getino M."/>
            <person name="Pursley I."/>
            <person name="Horton D.L."/>
            <person name="Alikhan N.F."/>
            <person name="Baker D."/>
            <person name="Gharbi K."/>
            <person name="Hall N."/>
            <person name="Watson M."/>
            <person name="Adriaenssens E.M."/>
            <person name="Foster-Nyarko E."/>
            <person name="Jarju S."/>
            <person name="Secka A."/>
            <person name="Antonio M."/>
            <person name="Oren A."/>
            <person name="Chaudhuri R.R."/>
            <person name="La Ragione R."/>
            <person name="Hildebrand F."/>
            <person name="Pallen M.J."/>
        </authorList>
    </citation>
    <scope>NUCLEOTIDE SEQUENCE</scope>
    <source>
        <strain evidence="2">B1-3475</strain>
    </source>
</reference>
<organism evidence="2 3">
    <name type="scientific">Candidatus Cryptobacteroides intestinigallinarum</name>
    <dbReference type="NCBI Taxonomy" id="2840767"/>
    <lineage>
        <taxon>Bacteria</taxon>
        <taxon>Pseudomonadati</taxon>
        <taxon>Bacteroidota</taxon>
        <taxon>Bacteroidia</taxon>
        <taxon>Bacteroidales</taxon>
        <taxon>Candidatus Cryptobacteroides</taxon>
    </lineage>
</organism>
<proteinExistence type="predicted"/>
<dbReference type="EMBL" id="JADIMK010000001">
    <property type="protein sequence ID" value="MBO8454797.1"/>
    <property type="molecule type" value="Genomic_DNA"/>
</dbReference>
<dbReference type="AlphaFoldDB" id="A0A9D9HJ53"/>
<feature type="compositionally biased region" description="Low complexity" evidence="1">
    <location>
        <begin position="497"/>
        <end position="511"/>
    </location>
</feature>
<reference evidence="2" key="1">
    <citation type="submission" date="2020-10" db="EMBL/GenBank/DDBJ databases">
        <authorList>
            <person name="Gilroy R."/>
        </authorList>
    </citation>
    <scope>NUCLEOTIDE SEQUENCE</scope>
    <source>
        <strain evidence="2">B1-3475</strain>
    </source>
</reference>
<feature type="compositionally biased region" description="Gly residues" evidence="1">
    <location>
        <begin position="512"/>
        <end position="521"/>
    </location>
</feature>
<accession>A0A9D9HJ53</accession>
<evidence type="ECO:0000313" key="2">
    <source>
        <dbReference type="EMBL" id="MBO8454797.1"/>
    </source>
</evidence>
<protein>
    <submittedName>
        <fullName evidence="2">Uncharacterized protein</fullName>
    </submittedName>
</protein>
<dbReference type="Proteomes" id="UP000823617">
    <property type="component" value="Unassembled WGS sequence"/>
</dbReference>
<evidence type="ECO:0000256" key="1">
    <source>
        <dbReference type="SAM" id="MobiDB-lite"/>
    </source>
</evidence>
<sequence>MLSCTNENYDLDNGIDTTVGIDGNISLPIGSTSNIAVKDFLEISDGSIVQADPVSGDYSIKIVNTDPMVENITLDRIDIGPEDLMNDGGVDMEIDVYSRVKNAYDINLPDNTPVSDMELKEVKAFEEPEITVPVEIDEDVSEMADILKAVGTVFLDAPASIDFTIPEGAVTYNSGFSIEFPEYIKISVDAGVTLAEVRNGHILYFKQDFRTAVGETISVPIHIDELDIRSLQEDTHGQQGLVDGRIFVDQNVSLKDVYFDIVASDFGTVLGDMPESVNISVTMNVHSADVKSATVVIDPDLVIEDQWFEFSGLPDFLTAEGNVIDLYNPAIVLSVGNTSPFSALVYAELNGTDEAGSPLLPESVVIGSTDRNSPDAILVQPGNTMIYISARGTDLSAVTQPEGYNPPLNVVAENLSALLKSIPYEMELKNIKVMIPHEGNQTDGYADSDYVEIDYPEGSSGIVYDFSLDYEVNIPLSFGEEFRISYPFDISGISGSLGNSSENNGDSSGEGTTEGGSTGGGNSWDVEISRLAINFTLVNALPLEMSIDAVPIDADGNEIPQSSGLQISVSASDGGKATAAAGTIGNEAATRLSITGHVDGESLKLLDGFRLNISASVPAEFAGVCLNEGQYFRIADMSASIQGNGTIELNL</sequence>